<dbReference type="Proteomes" id="UP000184164">
    <property type="component" value="Unassembled WGS sequence"/>
</dbReference>
<dbReference type="EMBL" id="FQUM01000001">
    <property type="protein sequence ID" value="SHE46705.1"/>
    <property type="molecule type" value="Genomic_DNA"/>
</dbReference>
<gene>
    <name evidence="1" type="ORF">SAMN05444274_101432</name>
</gene>
<dbReference type="SUPFAM" id="SSF49464">
    <property type="entry name" value="Carboxypeptidase regulatory domain-like"/>
    <property type="match status" value="1"/>
</dbReference>
<evidence type="ECO:0000313" key="1">
    <source>
        <dbReference type="EMBL" id="SHE46705.1"/>
    </source>
</evidence>
<dbReference type="Pfam" id="PF13715">
    <property type="entry name" value="CarbopepD_reg_2"/>
    <property type="match status" value="1"/>
</dbReference>
<protein>
    <submittedName>
        <fullName evidence="1">CarboxypepD_reg-like domain-containing protein</fullName>
    </submittedName>
</protein>
<reference evidence="1 2" key="1">
    <citation type="submission" date="2016-11" db="EMBL/GenBank/DDBJ databases">
        <authorList>
            <person name="Jaros S."/>
            <person name="Januszkiewicz K."/>
            <person name="Wedrychowicz H."/>
        </authorList>
    </citation>
    <scope>NUCLEOTIDE SEQUENCE [LARGE SCALE GENOMIC DNA]</scope>
    <source>
        <strain evidence="1 2">DSM 26910</strain>
    </source>
</reference>
<accession>A0A1M4TQN3</accession>
<proteinExistence type="predicted"/>
<dbReference type="InterPro" id="IPR008969">
    <property type="entry name" value="CarboxyPept-like_regulatory"/>
</dbReference>
<dbReference type="AlphaFoldDB" id="A0A1M4TQN3"/>
<dbReference type="Gene3D" id="2.60.40.1120">
    <property type="entry name" value="Carboxypeptidase-like, regulatory domain"/>
    <property type="match status" value="1"/>
</dbReference>
<keyword evidence="2" id="KW-1185">Reference proteome</keyword>
<name>A0A1M4TQN3_9BACT</name>
<evidence type="ECO:0000313" key="2">
    <source>
        <dbReference type="Proteomes" id="UP000184164"/>
    </source>
</evidence>
<dbReference type="STRING" id="1484053.SAMN05444274_101432"/>
<organism evidence="1 2">
    <name type="scientific">Mariniphaga anaerophila</name>
    <dbReference type="NCBI Taxonomy" id="1484053"/>
    <lineage>
        <taxon>Bacteria</taxon>
        <taxon>Pseudomonadati</taxon>
        <taxon>Bacteroidota</taxon>
        <taxon>Bacteroidia</taxon>
        <taxon>Marinilabiliales</taxon>
        <taxon>Prolixibacteraceae</taxon>
        <taxon>Mariniphaga</taxon>
    </lineage>
</organism>
<sequence>MFKLFFLGVIVLFPQVTEAQLLSVSGYVKNYISGQPIENATIYESHSGIGTISDSSGYYKLLLQKGTQELKVSNVGFDEFKSTFALASDTIVSVNLKPRNFSQKNIVAGNKLDKDSLTEDTKTISVKKRK</sequence>